<accession>A0A5B8CTP2</accession>
<feature type="compositionally biased region" description="Polar residues" evidence="1">
    <location>
        <begin position="119"/>
        <end position="132"/>
    </location>
</feature>
<dbReference type="OrthoDB" id="8537380at2"/>
<dbReference type="EMBL" id="CP040946">
    <property type="protein sequence ID" value="QDC44275.1"/>
    <property type="molecule type" value="Genomic_DNA"/>
</dbReference>
<evidence type="ECO:0000313" key="2">
    <source>
        <dbReference type="EMBL" id="QDC44275.1"/>
    </source>
</evidence>
<name>A0A5B8CTP2_9PROT</name>
<dbReference type="RefSeq" id="WP_140003607.1">
    <property type="nucleotide sequence ID" value="NZ_CP040946.1"/>
</dbReference>
<sequence length="132" mass="13202">MAISNIQTNVSALLNKAYNTEAQTSSANGTALAAPDDSPSAAGQQPPASASAQVTLSGAGNLPQTYTAQGLMQQLRQFQLSNASLLFGEGDTADDNSLGLTGLMSTDAASDPSAITEDLANNVNPASIDSGG</sequence>
<dbReference type="KEGG" id="mmec:FIU01_06895"/>
<feature type="region of interest" description="Disordered" evidence="1">
    <location>
        <begin position="24"/>
        <end position="56"/>
    </location>
</feature>
<feature type="compositionally biased region" description="Low complexity" evidence="1">
    <location>
        <begin position="33"/>
        <end position="53"/>
    </location>
</feature>
<gene>
    <name evidence="2" type="ORF">FIU01_06895</name>
</gene>
<feature type="region of interest" description="Disordered" evidence="1">
    <location>
        <begin position="96"/>
        <end position="132"/>
    </location>
</feature>
<keyword evidence="3" id="KW-1185">Reference proteome</keyword>
<reference evidence="3" key="1">
    <citation type="journal article" date="2019" name="ISME J.">
        <title>Evolution in action: habitat transition from sediment to the pelagial leads to genome streamlining in Methylophilaceae.</title>
        <authorList>
            <person name="Salcher M."/>
            <person name="Schaefle D."/>
            <person name="Kaspar M."/>
            <person name="Neuenschwander S.M."/>
            <person name="Ghai R."/>
        </authorList>
    </citation>
    <scope>NUCLEOTIDE SEQUENCE [LARGE SCALE GENOMIC DNA]</scope>
    <source>
        <strain evidence="3">MMS-M-51</strain>
    </source>
</reference>
<dbReference type="AlphaFoldDB" id="A0A5B8CTP2"/>
<dbReference type="Proteomes" id="UP000311008">
    <property type="component" value="Chromosome"/>
</dbReference>
<organism evidence="2 3">
    <name type="scientific">Methylophilus medardicus</name>
    <dbReference type="NCBI Taxonomy" id="2588534"/>
    <lineage>
        <taxon>Bacteria</taxon>
        <taxon>Pseudomonadati</taxon>
        <taxon>Pseudomonadota</taxon>
        <taxon>Betaproteobacteria</taxon>
        <taxon>Nitrosomonadales</taxon>
        <taxon>Methylophilaceae</taxon>
        <taxon>Methylophilus</taxon>
    </lineage>
</organism>
<protein>
    <submittedName>
        <fullName evidence="2">Uncharacterized protein</fullName>
    </submittedName>
</protein>
<evidence type="ECO:0000313" key="3">
    <source>
        <dbReference type="Proteomes" id="UP000311008"/>
    </source>
</evidence>
<proteinExistence type="predicted"/>
<evidence type="ECO:0000256" key="1">
    <source>
        <dbReference type="SAM" id="MobiDB-lite"/>
    </source>
</evidence>